<dbReference type="PANTHER" id="PTHR12428">
    <property type="entry name" value="OXA1"/>
    <property type="match status" value="1"/>
</dbReference>
<dbReference type="GO" id="GO:0051205">
    <property type="term" value="P:protein insertion into membrane"/>
    <property type="evidence" value="ECO:0007669"/>
    <property type="project" value="TreeGrafter"/>
</dbReference>
<comment type="subcellular location">
    <subcellularLocation>
        <location evidence="1 12">Membrane</location>
        <topology evidence="1 12">Multi-pass membrane protein</topology>
    </subcellularLocation>
</comment>
<accession>A0A5M4FAI6</accession>
<sequence length="258" mass="27903">MSDFLGAVLTPFDYVVSAPLLAWHEIFGALDPGWAWALAIVGTAVTVRVLLMPLYVSQLRMRRELRKLEPQIKALEQTYGHDRELLAQEQMKLVKAVGFRPVLSLLPLALLGLVLVVLARMIDAVDKHAAAGESFRRGFLTDGDASSLSRAKVAGGRIADSLIGSAEDGTTVVAAVLIAVMCVTHVIAQRQEAVQLPTPVTPTGLVEQKRQVTLWVLLVGMAAVSLVLSVGVLIFWATSKLWTVGQQRLLRDDPGPTP</sequence>
<evidence type="ECO:0000313" key="15">
    <source>
        <dbReference type="EMBL" id="KAA1395354.1"/>
    </source>
</evidence>
<dbReference type="PANTHER" id="PTHR12428:SF65">
    <property type="entry name" value="CYTOCHROME C OXIDASE ASSEMBLY PROTEIN COX18, MITOCHONDRIAL"/>
    <property type="match status" value="1"/>
</dbReference>
<evidence type="ECO:0000313" key="16">
    <source>
        <dbReference type="Proteomes" id="UP000380867"/>
    </source>
</evidence>
<evidence type="ECO:0000256" key="5">
    <source>
        <dbReference type="ARBA" id="ARBA00022989"/>
    </source>
</evidence>
<comment type="subunit">
    <text evidence="8">Interacts with the Sec translocase complex via SecD. Specifically interacts with transmembrane segments of nascent integral membrane proteins during membrane integration.</text>
</comment>
<evidence type="ECO:0000256" key="12">
    <source>
        <dbReference type="RuleBase" id="RU003945"/>
    </source>
</evidence>
<dbReference type="OrthoDB" id="9780552at2"/>
<dbReference type="GO" id="GO:0005886">
    <property type="term" value="C:plasma membrane"/>
    <property type="evidence" value="ECO:0007669"/>
    <property type="project" value="TreeGrafter"/>
</dbReference>
<dbReference type="Proteomes" id="UP000380867">
    <property type="component" value="Unassembled WGS sequence"/>
</dbReference>
<feature type="domain" description="Membrane insertase YidC/Oxa/ALB C-terminal" evidence="14">
    <location>
        <begin position="36"/>
        <end position="250"/>
    </location>
</feature>
<evidence type="ECO:0000256" key="13">
    <source>
        <dbReference type="SAM" id="Phobius"/>
    </source>
</evidence>
<evidence type="ECO:0000256" key="2">
    <source>
        <dbReference type="ARBA" id="ARBA00010527"/>
    </source>
</evidence>
<comment type="function">
    <text evidence="7">Required for the insertion and/or proper folding and/or complex formation of integral membrane proteins into the membrane. Involved in integration of membrane proteins that insert both dependently and independently of the Sec translocase complex, as well as at least some lipoproteins. Aids folding of multispanning membrane proteins.</text>
</comment>
<feature type="transmembrane region" description="Helical" evidence="13">
    <location>
        <begin position="102"/>
        <end position="122"/>
    </location>
</feature>
<dbReference type="InterPro" id="IPR028055">
    <property type="entry name" value="YidC/Oxa/ALB_C"/>
</dbReference>
<keyword evidence="6 13" id="KW-0472">Membrane</keyword>
<name>A0A5M4FAI6_9ACTN</name>
<reference evidence="15" key="1">
    <citation type="submission" date="2019-09" db="EMBL/GenBank/DDBJ databases">
        <authorList>
            <person name="Li J."/>
        </authorList>
    </citation>
    <scope>NUCLEOTIDE SEQUENCE [LARGE SCALE GENOMIC DNA]</scope>
    <source>
        <strain evidence="15">JCM 14732</strain>
    </source>
</reference>
<evidence type="ECO:0000256" key="9">
    <source>
        <dbReference type="ARBA" id="ARBA00031538"/>
    </source>
</evidence>
<dbReference type="InterPro" id="IPR001708">
    <property type="entry name" value="YidC/ALB3/OXA1/COX18"/>
</dbReference>
<keyword evidence="16" id="KW-1185">Reference proteome</keyword>
<gene>
    <name evidence="15" type="primary">yidC</name>
    <name evidence="15" type="ORF">ESP70_014425</name>
</gene>
<protein>
    <recommendedName>
        <fullName evidence="3">Membrane protein insertase YidC</fullName>
    </recommendedName>
    <alternativeName>
        <fullName evidence="11">Foldase YidC</fullName>
    </alternativeName>
    <alternativeName>
        <fullName evidence="10">Membrane integrase YidC</fullName>
    </alternativeName>
    <alternativeName>
        <fullName evidence="9">Membrane protein YidC</fullName>
    </alternativeName>
</protein>
<keyword evidence="4 12" id="KW-0812">Transmembrane</keyword>
<dbReference type="EMBL" id="SDPQ02000003">
    <property type="protein sequence ID" value="KAA1395354.1"/>
    <property type="molecule type" value="Genomic_DNA"/>
</dbReference>
<proteinExistence type="inferred from homology"/>
<comment type="similarity">
    <text evidence="2">Belongs to the OXA1/ALB3/YidC family. Type 1 subfamily.</text>
</comment>
<evidence type="ECO:0000256" key="11">
    <source>
        <dbReference type="ARBA" id="ARBA00033342"/>
    </source>
</evidence>
<feature type="transmembrane region" description="Helical" evidence="13">
    <location>
        <begin position="33"/>
        <end position="56"/>
    </location>
</feature>
<evidence type="ECO:0000256" key="1">
    <source>
        <dbReference type="ARBA" id="ARBA00004141"/>
    </source>
</evidence>
<dbReference type="GO" id="GO:0032977">
    <property type="term" value="F:membrane insertase activity"/>
    <property type="evidence" value="ECO:0007669"/>
    <property type="project" value="InterPro"/>
</dbReference>
<dbReference type="AlphaFoldDB" id="A0A5M4FAI6"/>
<evidence type="ECO:0000259" key="14">
    <source>
        <dbReference type="Pfam" id="PF02096"/>
    </source>
</evidence>
<dbReference type="RefSeq" id="WP_149690020.1">
    <property type="nucleotide sequence ID" value="NZ_SDPQ02000003.1"/>
</dbReference>
<keyword evidence="5 13" id="KW-1133">Transmembrane helix</keyword>
<feature type="transmembrane region" description="Helical" evidence="13">
    <location>
        <begin position="169"/>
        <end position="188"/>
    </location>
</feature>
<dbReference type="NCBIfam" id="TIGR03592">
    <property type="entry name" value="yidC_oxa1_cterm"/>
    <property type="match status" value="1"/>
</dbReference>
<evidence type="ECO:0000256" key="7">
    <source>
        <dbReference type="ARBA" id="ARBA00025034"/>
    </source>
</evidence>
<feature type="transmembrane region" description="Helical" evidence="13">
    <location>
        <begin position="214"/>
        <end position="237"/>
    </location>
</feature>
<evidence type="ECO:0000256" key="4">
    <source>
        <dbReference type="ARBA" id="ARBA00022692"/>
    </source>
</evidence>
<evidence type="ECO:0000256" key="6">
    <source>
        <dbReference type="ARBA" id="ARBA00023136"/>
    </source>
</evidence>
<dbReference type="Pfam" id="PF02096">
    <property type="entry name" value="60KD_IMP"/>
    <property type="match status" value="1"/>
</dbReference>
<comment type="caution">
    <text evidence="15">The sequence shown here is derived from an EMBL/GenBank/DDBJ whole genome shotgun (WGS) entry which is preliminary data.</text>
</comment>
<evidence type="ECO:0000256" key="8">
    <source>
        <dbReference type="ARBA" id="ARBA00026028"/>
    </source>
</evidence>
<evidence type="ECO:0000256" key="3">
    <source>
        <dbReference type="ARBA" id="ARBA00015325"/>
    </source>
</evidence>
<organism evidence="15 16">
    <name type="scientific">Aeromicrobium ginsengisoli</name>
    <dbReference type="NCBI Taxonomy" id="363867"/>
    <lineage>
        <taxon>Bacteria</taxon>
        <taxon>Bacillati</taxon>
        <taxon>Actinomycetota</taxon>
        <taxon>Actinomycetes</taxon>
        <taxon>Propionibacteriales</taxon>
        <taxon>Nocardioidaceae</taxon>
        <taxon>Aeromicrobium</taxon>
    </lineage>
</organism>
<evidence type="ECO:0000256" key="10">
    <source>
        <dbReference type="ARBA" id="ARBA00033245"/>
    </source>
</evidence>